<name>A0A0A9B0F0_ARUDO</name>
<accession>A0A0A9B0F0</accession>
<dbReference type="EMBL" id="GBRH01243285">
    <property type="protein sequence ID" value="JAD54610.1"/>
    <property type="molecule type" value="Transcribed_RNA"/>
</dbReference>
<organism evidence="1">
    <name type="scientific">Arundo donax</name>
    <name type="common">Giant reed</name>
    <name type="synonym">Donax arundinaceus</name>
    <dbReference type="NCBI Taxonomy" id="35708"/>
    <lineage>
        <taxon>Eukaryota</taxon>
        <taxon>Viridiplantae</taxon>
        <taxon>Streptophyta</taxon>
        <taxon>Embryophyta</taxon>
        <taxon>Tracheophyta</taxon>
        <taxon>Spermatophyta</taxon>
        <taxon>Magnoliopsida</taxon>
        <taxon>Liliopsida</taxon>
        <taxon>Poales</taxon>
        <taxon>Poaceae</taxon>
        <taxon>PACMAD clade</taxon>
        <taxon>Arundinoideae</taxon>
        <taxon>Arundineae</taxon>
        <taxon>Arundo</taxon>
    </lineage>
</organism>
<dbReference type="AlphaFoldDB" id="A0A0A9B0F0"/>
<proteinExistence type="predicted"/>
<protein>
    <submittedName>
        <fullName evidence="1">Uncharacterized protein</fullName>
    </submittedName>
</protein>
<evidence type="ECO:0000313" key="1">
    <source>
        <dbReference type="EMBL" id="JAD54610.1"/>
    </source>
</evidence>
<reference evidence="1" key="2">
    <citation type="journal article" date="2015" name="Data Brief">
        <title>Shoot transcriptome of the giant reed, Arundo donax.</title>
        <authorList>
            <person name="Barrero R.A."/>
            <person name="Guerrero F.D."/>
            <person name="Moolhuijzen P."/>
            <person name="Goolsby J.A."/>
            <person name="Tidwell J."/>
            <person name="Bellgard S.E."/>
            <person name="Bellgard M.I."/>
        </authorList>
    </citation>
    <scope>NUCLEOTIDE SEQUENCE</scope>
    <source>
        <tissue evidence="1">Shoot tissue taken approximately 20 cm above the soil surface</tissue>
    </source>
</reference>
<sequence length="54" mass="6022">MFCAAAVLYEFDLIPRVVNNKCQCSSENSFHVRTENFAQLGSSIISEKKCAIHA</sequence>
<reference evidence="1" key="1">
    <citation type="submission" date="2014-09" db="EMBL/GenBank/DDBJ databases">
        <authorList>
            <person name="Magalhaes I.L.F."/>
            <person name="Oliveira U."/>
            <person name="Santos F.R."/>
            <person name="Vidigal T.H.D.A."/>
            <person name="Brescovit A.D."/>
            <person name="Santos A.J."/>
        </authorList>
    </citation>
    <scope>NUCLEOTIDE SEQUENCE</scope>
    <source>
        <tissue evidence="1">Shoot tissue taken approximately 20 cm above the soil surface</tissue>
    </source>
</reference>